<dbReference type="NCBIfam" id="NF003742">
    <property type="entry name" value="PRK05339.1"/>
    <property type="match status" value="1"/>
</dbReference>
<dbReference type="PANTHER" id="PTHR31756">
    <property type="entry name" value="PYRUVATE, PHOSPHATE DIKINASE REGULATORY PROTEIN 1, CHLOROPLASTIC"/>
    <property type="match status" value="1"/>
</dbReference>
<evidence type="ECO:0000256" key="2">
    <source>
        <dbReference type="ARBA" id="ARBA00022679"/>
    </source>
</evidence>
<evidence type="ECO:0000313" key="6">
    <source>
        <dbReference type="EMBL" id="RPF55603.1"/>
    </source>
</evidence>
<dbReference type="GO" id="GO:0005524">
    <property type="term" value="F:ATP binding"/>
    <property type="evidence" value="ECO:0007669"/>
    <property type="project" value="InterPro"/>
</dbReference>
<feature type="binding site" evidence="5">
    <location>
        <begin position="149"/>
        <end position="156"/>
    </location>
    <ligand>
        <name>ADP</name>
        <dbReference type="ChEBI" id="CHEBI:456216"/>
    </ligand>
</feature>
<dbReference type="HAMAP" id="MF_00921">
    <property type="entry name" value="PDRP"/>
    <property type="match status" value="1"/>
</dbReference>
<dbReference type="GO" id="GO:0016776">
    <property type="term" value="F:phosphotransferase activity, phosphate group as acceptor"/>
    <property type="evidence" value="ECO:0007669"/>
    <property type="project" value="UniProtKB-UniRule"/>
</dbReference>
<dbReference type="InterPro" id="IPR026565">
    <property type="entry name" value="PPDK_reg"/>
</dbReference>
<dbReference type="GO" id="GO:0004674">
    <property type="term" value="F:protein serine/threonine kinase activity"/>
    <property type="evidence" value="ECO:0007669"/>
    <property type="project" value="UniProtKB-UniRule"/>
</dbReference>
<dbReference type="GO" id="GO:0043531">
    <property type="term" value="F:ADP binding"/>
    <property type="evidence" value="ECO:0007669"/>
    <property type="project" value="UniProtKB-UniRule"/>
</dbReference>
<comment type="function">
    <text evidence="5">Bifunctional serine/threonine kinase and phosphorylase involved in the regulation of the pyruvate, phosphate dikinase (PPDK) by catalyzing its phosphorylation/dephosphorylation.</text>
</comment>
<evidence type="ECO:0000256" key="3">
    <source>
        <dbReference type="ARBA" id="ARBA00022741"/>
    </source>
</evidence>
<gene>
    <name evidence="6" type="ORF">EDC24_0481</name>
</gene>
<dbReference type="OrthoDB" id="9782201at2"/>
<keyword evidence="7" id="KW-1185">Reference proteome</keyword>
<dbReference type="EMBL" id="RKRF01000007">
    <property type="protein sequence ID" value="RPF55603.1"/>
    <property type="molecule type" value="Genomic_DNA"/>
</dbReference>
<evidence type="ECO:0000256" key="5">
    <source>
        <dbReference type="HAMAP-Rule" id="MF_00921"/>
    </source>
</evidence>
<comment type="catalytic activity">
    <reaction evidence="5">
        <text>N(tele)-phospho-L-histidyl/L-threonyl-[pyruvate, phosphate dikinase] + ADP = N(tele)-phospho-L-histidyl/O-phospho-L-threonyl-[pyruvate, phosphate dikinase] + AMP + H(+)</text>
        <dbReference type="Rhea" id="RHEA:43692"/>
        <dbReference type="Rhea" id="RHEA-COMP:10650"/>
        <dbReference type="Rhea" id="RHEA-COMP:10651"/>
        <dbReference type="ChEBI" id="CHEBI:15378"/>
        <dbReference type="ChEBI" id="CHEBI:30013"/>
        <dbReference type="ChEBI" id="CHEBI:61977"/>
        <dbReference type="ChEBI" id="CHEBI:83586"/>
        <dbReference type="ChEBI" id="CHEBI:456215"/>
        <dbReference type="ChEBI" id="CHEBI:456216"/>
        <dbReference type="EC" id="2.7.11.32"/>
    </reaction>
</comment>
<comment type="catalytic activity">
    <reaction evidence="5">
        <text>N(tele)-phospho-L-histidyl/O-phospho-L-threonyl-[pyruvate, phosphate dikinase] + phosphate + H(+) = N(tele)-phospho-L-histidyl/L-threonyl-[pyruvate, phosphate dikinase] + diphosphate</text>
        <dbReference type="Rhea" id="RHEA:43696"/>
        <dbReference type="Rhea" id="RHEA-COMP:10650"/>
        <dbReference type="Rhea" id="RHEA-COMP:10651"/>
        <dbReference type="ChEBI" id="CHEBI:15378"/>
        <dbReference type="ChEBI" id="CHEBI:30013"/>
        <dbReference type="ChEBI" id="CHEBI:33019"/>
        <dbReference type="ChEBI" id="CHEBI:43474"/>
        <dbReference type="ChEBI" id="CHEBI:61977"/>
        <dbReference type="ChEBI" id="CHEBI:83586"/>
        <dbReference type="EC" id="2.7.4.27"/>
    </reaction>
</comment>
<dbReference type="EC" id="2.7.11.32" evidence="5"/>
<keyword evidence="2 5" id="KW-0808">Transferase</keyword>
<dbReference type="Pfam" id="PF03618">
    <property type="entry name" value="Kinase-PPPase"/>
    <property type="match status" value="1"/>
</dbReference>
<keyword evidence="3 5" id="KW-0547">Nucleotide-binding</keyword>
<dbReference type="InterPro" id="IPR005177">
    <property type="entry name" value="Kinase-pyrophosphorylase"/>
</dbReference>
<evidence type="ECO:0000256" key="4">
    <source>
        <dbReference type="ARBA" id="ARBA00022777"/>
    </source>
</evidence>
<dbReference type="Proteomes" id="UP000276443">
    <property type="component" value="Unassembled WGS sequence"/>
</dbReference>
<keyword evidence="4 5" id="KW-0418">Kinase</keyword>
<keyword evidence="1 5" id="KW-0723">Serine/threonine-protein kinase</keyword>
<dbReference type="PANTHER" id="PTHR31756:SF3">
    <property type="entry name" value="PYRUVATE, PHOSPHATE DIKINASE REGULATORY PROTEIN 1, CHLOROPLASTIC"/>
    <property type="match status" value="1"/>
</dbReference>
<dbReference type="RefSeq" id="WP_124219408.1">
    <property type="nucleotide sequence ID" value="NZ_RKRF01000007.1"/>
</dbReference>
<reference evidence="6 7" key="1">
    <citation type="submission" date="2018-11" db="EMBL/GenBank/DDBJ databases">
        <title>Genomic Encyclopedia of Type Strains, Phase IV (KMG-IV): sequencing the most valuable type-strain genomes for metagenomic binning, comparative biology and taxonomic classification.</title>
        <authorList>
            <person name="Goeker M."/>
        </authorList>
    </citation>
    <scope>NUCLEOTIDE SEQUENCE [LARGE SCALE GENOMIC DNA]</scope>
    <source>
        <strain evidence="6 7">DSM 18090</strain>
    </source>
</reference>
<proteinExistence type="inferred from homology"/>
<sequence length="266" mass="30136">MSSSVFYVLSDSVGETAELLAKAALSQFKDQNMKIQRIPYVDDEATMVDAFHLAHENNGMMAYTLVKPEFRVKMRELEQEFGIVAIDLMGPLLEQLENHLDEQPTLQPGLVHKLDEDYYKRVEAIEFAVKYDDGRDAKGILKADLILIGVSRTSKTPLSQFLAHKKLKVANVPIVPEVEPPEELFQVSPEKCIGLNINHEKLNHIRTERLKALGLDGSANYAKEDRIKKEIEYFNKVVEKIGCDTIDVSNKAVEETANVILRKIKR</sequence>
<evidence type="ECO:0000256" key="1">
    <source>
        <dbReference type="ARBA" id="ARBA00022527"/>
    </source>
</evidence>
<dbReference type="EC" id="2.7.4.27" evidence="5"/>
<evidence type="ECO:0000313" key="7">
    <source>
        <dbReference type="Proteomes" id="UP000276443"/>
    </source>
</evidence>
<organism evidence="6 7">
    <name type="scientific">Aquisalibacillus elongatus</name>
    <dbReference type="NCBI Taxonomy" id="485577"/>
    <lineage>
        <taxon>Bacteria</taxon>
        <taxon>Bacillati</taxon>
        <taxon>Bacillota</taxon>
        <taxon>Bacilli</taxon>
        <taxon>Bacillales</taxon>
        <taxon>Bacillaceae</taxon>
        <taxon>Aquisalibacillus</taxon>
    </lineage>
</organism>
<name>A0A3N5BDP9_9BACI</name>
<protein>
    <recommendedName>
        <fullName evidence="5">Putative pyruvate, phosphate dikinase regulatory protein</fullName>
        <shortName evidence="5">PPDK regulatory protein</shortName>
        <ecNumber evidence="5">2.7.11.32</ecNumber>
        <ecNumber evidence="5">2.7.4.27</ecNumber>
    </recommendedName>
</protein>
<accession>A0A3N5BDP9</accession>
<comment type="similarity">
    <text evidence="5">Belongs to the pyruvate, phosphate/water dikinase regulatory protein family. PDRP subfamily.</text>
</comment>
<comment type="caution">
    <text evidence="6">The sequence shown here is derived from an EMBL/GenBank/DDBJ whole genome shotgun (WGS) entry which is preliminary data.</text>
</comment>
<dbReference type="AlphaFoldDB" id="A0A3N5BDP9"/>